<accession>A0A4R3NDR5</accession>
<evidence type="ECO:0000313" key="2">
    <source>
        <dbReference type="EMBL" id="TCT28919.1"/>
    </source>
</evidence>
<keyword evidence="1" id="KW-0732">Signal</keyword>
<protein>
    <submittedName>
        <fullName evidence="2">Uncharacterized protein</fullName>
    </submittedName>
</protein>
<dbReference type="Proteomes" id="UP000295097">
    <property type="component" value="Unassembled WGS sequence"/>
</dbReference>
<organism evidence="2 3">
    <name type="scientific">Martelella mediterranea</name>
    <dbReference type="NCBI Taxonomy" id="293089"/>
    <lineage>
        <taxon>Bacteria</taxon>
        <taxon>Pseudomonadati</taxon>
        <taxon>Pseudomonadota</taxon>
        <taxon>Alphaproteobacteria</taxon>
        <taxon>Hyphomicrobiales</taxon>
        <taxon>Aurantimonadaceae</taxon>
        <taxon>Martelella</taxon>
    </lineage>
</organism>
<feature type="chain" id="PRO_5020942390" evidence="1">
    <location>
        <begin position="37"/>
        <end position="359"/>
    </location>
</feature>
<keyword evidence="3" id="KW-1185">Reference proteome</keyword>
<sequence>MFKQKSVVRKPLNTALSSGVCCSVIALMLSSIPAAAEYIETYPISTNLGNWVVDRQGTSTFKLLDTYQGRNNVLALGTSPDDANPDSFYRWEGYSQKTTVPAGKSMIGGDIWVNSDWQQGTDSDYIRTSMWGSAMTEAEVATGKYNDNDAVFPIVQFTNQGGTGRLEVWNSNEGGWIDLPETAGIIDYNGWNSIDMRLVTDTNGQGTAIEYYFNNQLIYTWADPESVNETSPEQYFAMYLKNRNNGVTEYTSYWSRLLSGLVFDNDAEIGNVDGDLVAEKGATISIIPGSTIEGPVSLEGGLLPDEQVSANLSGVRVEGSLLGTRSRIIFDGVKAPDGSATTIDGSLSLENKSVGLALI</sequence>
<evidence type="ECO:0000313" key="3">
    <source>
        <dbReference type="Proteomes" id="UP000295097"/>
    </source>
</evidence>
<name>A0A4R3NDR5_9HYPH</name>
<dbReference type="AlphaFoldDB" id="A0A4R3NDR5"/>
<feature type="signal peptide" evidence="1">
    <location>
        <begin position="1"/>
        <end position="36"/>
    </location>
</feature>
<reference evidence="2 3" key="1">
    <citation type="submission" date="2019-03" db="EMBL/GenBank/DDBJ databases">
        <title>Freshwater and sediment microbial communities from various areas in North America, analyzing microbe dynamics in response to fracking.</title>
        <authorList>
            <person name="Lamendella R."/>
        </authorList>
    </citation>
    <scope>NUCLEOTIDE SEQUENCE [LARGE SCALE GENOMIC DNA]</scope>
    <source>
        <strain evidence="2 3">175.2</strain>
    </source>
</reference>
<dbReference type="EMBL" id="SMAR01000055">
    <property type="protein sequence ID" value="TCT28919.1"/>
    <property type="molecule type" value="Genomic_DNA"/>
</dbReference>
<evidence type="ECO:0000256" key="1">
    <source>
        <dbReference type="SAM" id="SignalP"/>
    </source>
</evidence>
<comment type="caution">
    <text evidence="2">The sequence shown here is derived from an EMBL/GenBank/DDBJ whole genome shotgun (WGS) entry which is preliminary data.</text>
</comment>
<proteinExistence type="predicted"/>
<gene>
    <name evidence="2" type="ORF">EDC90_10551</name>
</gene>